<dbReference type="PANTHER" id="PTHR12203:SF99">
    <property type="entry name" value="OS04G0534100 PROTEIN"/>
    <property type="match status" value="1"/>
</dbReference>
<dbReference type="InterPro" id="IPR051091">
    <property type="entry name" value="O-Glucosyltr/Glycosyltrsf_90"/>
</dbReference>
<proteinExistence type="predicted"/>
<dbReference type="EMBL" id="PYDT01000003">
    <property type="protein sequence ID" value="THU65626.1"/>
    <property type="molecule type" value="Genomic_DNA"/>
</dbReference>
<gene>
    <name evidence="3" type="ORF">C4D60_Mb05t05610</name>
</gene>
<reference evidence="3 4" key="1">
    <citation type="journal article" date="2019" name="Nat. Plants">
        <title>Genome sequencing of Musa balbisiana reveals subgenome evolution and function divergence in polyploid bananas.</title>
        <authorList>
            <person name="Yao X."/>
        </authorList>
    </citation>
    <scope>NUCLEOTIDE SEQUENCE [LARGE SCALE GENOMIC DNA]</scope>
    <source>
        <strain evidence="4">cv. DH-PKW</strain>
        <tissue evidence="3">Leaves</tissue>
    </source>
</reference>
<keyword evidence="4" id="KW-1185">Reference proteome</keyword>
<dbReference type="Proteomes" id="UP000317650">
    <property type="component" value="Chromosome 5"/>
</dbReference>
<organism evidence="3 4">
    <name type="scientific">Musa balbisiana</name>
    <name type="common">Banana</name>
    <dbReference type="NCBI Taxonomy" id="52838"/>
    <lineage>
        <taxon>Eukaryota</taxon>
        <taxon>Viridiplantae</taxon>
        <taxon>Streptophyta</taxon>
        <taxon>Embryophyta</taxon>
        <taxon>Tracheophyta</taxon>
        <taxon>Spermatophyta</taxon>
        <taxon>Magnoliopsida</taxon>
        <taxon>Liliopsida</taxon>
        <taxon>Zingiberales</taxon>
        <taxon>Musaceae</taxon>
        <taxon>Musa</taxon>
    </lineage>
</organism>
<evidence type="ECO:0000313" key="3">
    <source>
        <dbReference type="EMBL" id="THU65626.1"/>
    </source>
</evidence>
<comment type="caution">
    <text evidence="3">The sequence shown here is derived from an EMBL/GenBank/DDBJ whole genome shotgun (WGS) entry which is preliminary data.</text>
</comment>
<dbReference type="Pfam" id="PF05686">
    <property type="entry name" value="Glyco_transf_90"/>
    <property type="match status" value="1"/>
</dbReference>
<dbReference type="AlphaFoldDB" id="A0A4S8JTY8"/>
<evidence type="ECO:0000259" key="2">
    <source>
        <dbReference type="SMART" id="SM00672"/>
    </source>
</evidence>
<feature type="domain" description="Glycosyl transferase CAP10" evidence="2">
    <location>
        <begin position="241"/>
        <end position="490"/>
    </location>
</feature>
<feature type="region of interest" description="Disordered" evidence="1">
    <location>
        <begin position="69"/>
        <end position="91"/>
    </location>
</feature>
<dbReference type="InterPro" id="IPR006598">
    <property type="entry name" value="CAP10"/>
</dbReference>
<protein>
    <recommendedName>
        <fullName evidence="2">Glycosyl transferase CAP10 domain-containing protein</fullName>
    </recommendedName>
</protein>
<dbReference type="PANTHER" id="PTHR12203">
    <property type="entry name" value="KDEL LYS-ASP-GLU-LEU CONTAINING - RELATED"/>
    <property type="match status" value="1"/>
</dbReference>
<accession>A0A4S8JTY8</accession>
<evidence type="ECO:0000256" key="1">
    <source>
        <dbReference type="SAM" id="MobiDB-lite"/>
    </source>
</evidence>
<sequence>MWPQLKKKSKAAASGSPSSGSAVALILLLLLLLLVGGAFIPGRWIRDTSTMRETSPIIMAQNLIINPIVDHQPPPRPSQSLPTIPKAEQASAATTIQTTMNQANPIVDLRAPPLQPLPSIPESQQAPAAIVPPFACPTGNQTGNEICRSANPTLPIPAATLSLPHSSSCPDYFRWIHEDLRPWKSTGITRKMVERARRTANFRLVVLDGKAYVQRYCHSFQTRDVFTIWGILQLFRRYPGRIPDLDLMFDCVDWPIVRASDYRRRNASAPPPLFRYCGDEFTLDIVFPDWSFWGWAEINIKPWEVLRSELKDGNGRVRWMDREPYAYWKGNPAVATTRQDLLRCNVSEAHDWNARLYAQDWLKESREGFKESDLGNQCIHRYKIYIEGSAWSVSEKYILACDSLALLVTPKYYDFFTRGLMPLQHYWPIRDDDKCRSIKFAVDWGNSHKQKAQAIGKEASNFILEKVKIDYVYDYMFHLLNEYAKLLRYKPTIPEGSVELCAESMACSAKGLEKKFMTESLVRSANHSSPCMMPPPYSTSEVRMIARRKANAMKKVEMWEQRARESQDNKV</sequence>
<name>A0A4S8JTY8_MUSBA</name>
<dbReference type="SMART" id="SM00672">
    <property type="entry name" value="CAP10"/>
    <property type="match status" value="1"/>
</dbReference>
<evidence type="ECO:0000313" key="4">
    <source>
        <dbReference type="Proteomes" id="UP000317650"/>
    </source>
</evidence>